<evidence type="ECO:0000256" key="1">
    <source>
        <dbReference type="SAM" id="Coils"/>
    </source>
</evidence>
<organism evidence="2 3">
    <name type="scientific">Meganyctiphanes norvegica</name>
    <name type="common">Northern krill</name>
    <name type="synonym">Thysanopoda norvegica</name>
    <dbReference type="NCBI Taxonomy" id="48144"/>
    <lineage>
        <taxon>Eukaryota</taxon>
        <taxon>Metazoa</taxon>
        <taxon>Ecdysozoa</taxon>
        <taxon>Arthropoda</taxon>
        <taxon>Crustacea</taxon>
        <taxon>Multicrustacea</taxon>
        <taxon>Malacostraca</taxon>
        <taxon>Eumalacostraca</taxon>
        <taxon>Eucarida</taxon>
        <taxon>Euphausiacea</taxon>
        <taxon>Euphausiidae</taxon>
        <taxon>Meganyctiphanes</taxon>
    </lineage>
</organism>
<evidence type="ECO:0000313" key="2">
    <source>
        <dbReference type="EMBL" id="CAL4066973.1"/>
    </source>
</evidence>
<feature type="coiled-coil region" evidence="1">
    <location>
        <begin position="150"/>
        <end position="293"/>
    </location>
</feature>
<sequence>VEANGQVGDLKSEKSNKKIINSNFFHKNEELSLDLSSFRSQDSPRYNPIVYKSKGSGNKKNVHCKKYSNMDNTRPSSPTLCIEPAQDVEKSMTINENNPKKEKDIEEDLDDNDDTMFDEFLDNATKLRIKSLSSKLLGLNQTLYMVQEECKKLRQEKRDSYLRAQNAESECSSLRKTVISIQQQLSRQQDSNKTLQEQLKQKTTDCQALRKELSSYRSIENDFKSLQSTKESLLNRTKAENASLKEQIFGIKARQKEELNQVLEKSSEANKKSRQLEKQNRNLSLLVKKQEKLLAVITEQRDNIAIAKAAQSLEDKFLNIISPLQSTEK</sequence>
<accession>A0AAV2PZW5</accession>
<feature type="non-terminal residue" evidence="2">
    <location>
        <position position="1"/>
    </location>
</feature>
<comment type="caution">
    <text evidence="2">The sequence shown here is derived from an EMBL/GenBank/DDBJ whole genome shotgun (WGS) entry which is preliminary data.</text>
</comment>
<evidence type="ECO:0000313" key="3">
    <source>
        <dbReference type="Proteomes" id="UP001497623"/>
    </source>
</evidence>
<dbReference type="EMBL" id="CAXKWB010002434">
    <property type="protein sequence ID" value="CAL4066973.1"/>
    <property type="molecule type" value="Genomic_DNA"/>
</dbReference>
<keyword evidence="1" id="KW-0175">Coiled coil</keyword>
<dbReference type="Proteomes" id="UP001497623">
    <property type="component" value="Unassembled WGS sequence"/>
</dbReference>
<proteinExistence type="predicted"/>
<keyword evidence="3" id="KW-1185">Reference proteome</keyword>
<gene>
    <name evidence="2" type="ORF">MNOR_LOCUS6059</name>
</gene>
<protein>
    <submittedName>
        <fullName evidence="2">Uncharacterized protein</fullName>
    </submittedName>
</protein>
<name>A0AAV2PZW5_MEGNR</name>
<reference evidence="2 3" key="1">
    <citation type="submission" date="2024-05" db="EMBL/GenBank/DDBJ databases">
        <authorList>
            <person name="Wallberg A."/>
        </authorList>
    </citation>
    <scope>NUCLEOTIDE SEQUENCE [LARGE SCALE GENOMIC DNA]</scope>
</reference>
<dbReference type="AlphaFoldDB" id="A0AAV2PZW5"/>